<accession>A0A0J8RVL7</accession>
<reference evidence="2" key="1">
    <citation type="journal article" date="2010" name="Genome Res.">
        <title>Population genomic sequencing of Coccidioides fungi reveals recent hybridization and transposon control.</title>
        <authorList>
            <person name="Neafsey D.E."/>
            <person name="Barker B.M."/>
            <person name="Sharpton T.J."/>
            <person name="Stajich J.E."/>
            <person name="Park D.J."/>
            <person name="Whiston E."/>
            <person name="Hung C.-Y."/>
            <person name="McMahan C."/>
            <person name="White J."/>
            <person name="Sykes S."/>
            <person name="Heiman D."/>
            <person name="Young S."/>
            <person name="Zeng Q."/>
            <person name="Abouelleil A."/>
            <person name="Aftuck L."/>
            <person name="Bessette D."/>
            <person name="Brown A."/>
            <person name="FitzGerald M."/>
            <person name="Lui A."/>
            <person name="Macdonald J.P."/>
            <person name="Priest M."/>
            <person name="Orbach M.J."/>
            <person name="Galgiani J.N."/>
            <person name="Kirkland T.N."/>
            <person name="Cole G.T."/>
            <person name="Birren B.W."/>
            <person name="Henn M.R."/>
            <person name="Taylor J.W."/>
            <person name="Rounsley S.D."/>
        </authorList>
    </citation>
    <scope>NUCLEOTIDE SEQUENCE [LARGE SCALE GENOMIC DNA]</scope>
    <source>
        <strain evidence="2">H538.4</strain>
    </source>
</reference>
<dbReference type="VEuPathDB" id="FungiDB:CIHG_06509"/>
<evidence type="ECO:0000313" key="2">
    <source>
        <dbReference type="Proteomes" id="UP000054563"/>
    </source>
</evidence>
<protein>
    <submittedName>
        <fullName evidence="1">Uncharacterized protein</fullName>
    </submittedName>
</protein>
<organism evidence="1 2">
    <name type="scientific">Coccidioides immitis H538.4</name>
    <dbReference type="NCBI Taxonomy" id="396776"/>
    <lineage>
        <taxon>Eukaryota</taxon>
        <taxon>Fungi</taxon>
        <taxon>Dikarya</taxon>
        <taxon>Ascomycota</taxon>
        <taxon>Pezizomycotina</taxon>
        <taxon>Eurotiomycetes</taxon>
        <taxon>Eurotiomycetidae</taxon>
        <taxon>Onygenales</taxon>
        <taxon>Onygenaceae</taxon>
        <taxon>Coccidioides</taxon>
    </lineage>
</organism>
<dbReference type="AlphaFoldDB" id="A0A0J8RVL7"/>
<proteinExistence type="predicted"/>
<name>A0A0J8RVL7_COCIT</name>
<dbReference type="EMBL" id="DS017007">
    <property type="protein sequence ID" value="KMU88842.1"/>
    <property type="molecule type" value="Genomic_DNA"/>
</dbReference>
<sequence>MPVELPSIQLITYNYEDGAKAIFNKKEDLGSTKALSDLERLLKRHIQGRRDRLQVICQEQVEEVKTSQTQHSITASYDYNCLAAVEKMKKDDFEIVVFSDENNKKNNKMNDDWIINV</sequence>
<gene>
    <name evidence="1" type="ORF">CIHG_06509</name>
</gene>
<dbReference type="Proteomes" id="UP000054563">
    <property type="component" value="Unassembled WGS sequence"/>
</dbReference>
<evidence type="ECO:0000313" key="1">
    <source>
        <dbReference type="EMBL" id="KMU88842.1"/>
    </source>
</evidence>